<dbReference type="AlphaFoldDB" id="A0A1Y0ICX0"/>
<dbReference type="Pfam" id="PF08668">
    <property type="entry name" value="HDOD"/>
    <property type="match status" value="1"/>
</dbReference>
<evidence type="ECO:0000259" key="4">
    <source>
        <dbReference type="PROSITE" id="PS50109"/>
    </source>
</evidence>
<dbReference type="Gene3D" id="1.10.3210.10">
    <property type="entry name" value="Hypothetical protein af1432"/>
    <property type="match status" value="1"/>
</dbReference>
<dbReference type="GO" id="GO:0000155">
    <property type="term" value="F:phosphorelay sensor kinase activity"/>
    <property type="evidence" value="ECO:0007669"/>
    <property type="project" value="InterPro"/>
</dbReference>
<dbReference type="SUPFAM" id="SSF109604">
    <property type="entry name" value="HD-domain/PDEase-like"/>
    <property type="match status" value="1"/>
</dbReference>
<dbReference type="InterPro" id="IPR036890">
    <property type="entry name" value="HATPase_C_sf"/>
</dbReference>
<comment type="catalytic activity">
    <reaction evidence="1">
        <text>ATP + protein L-histidine = ADP + protein N-phospho-L-histidine.</text>
        <dbReference type="EC" id="2.7.13.3"/>
    </reaction>
</comment>
<dbReference type="InterPro" id="IPR004358">
    <property type="entry name" value="Sig_transdc_His_kin-like_C"/>
</dbReference>
<dbReference type="InterPro" id="IPR013976">
    <property type="entry name" value="HDOD"/>
</dbReference>
<evidence type="ECO:0000313" key="7">
    <source>
        <dbReference type="Proteomes" id="UP000196027"/>
    </source>
</evidence>
<dbReference type="SUPFAM" id="SSF55874">
    <property type="entry name" value="ATPase domain of HSP90 chaperone/DNA topoisomerase II/histidine kinase"/>
    <property type="match status" value="1"/>
</dbReference>
<dbReference type="CDD" id="cd00082">
    <property type="entry name" value="HisKA"/>
    <property type="match status" value="1"/>
</dbReference>
<dbReference type="PANTHER" id="PTHR33525:SF3">
    <property type="entry name" value="RIBONUCLEASE Y"/>
    <property type="match status" value="1"/>
</dbReference>
<dbReference type="InterPro" id="IPR003594">
    <property type="entry name" value="HATPase_dom"/>
</dbReference>
<evidence type="ECO:0000256" key="2">
    <source>
        <dbReference type="ARBA" id="ARBA00012438"/>
    </source>
</evidence>
<feature type="domain" description="HDOD" evidence="5">
    <location>
        <begin position="17"/>
        <end position="214"/>
    </location>
</feature>
<accession>A0A1Y0ICX0</accession>
<dbReference type="InterPro" id="IPR003661">
    <property type="entry name" value="HisK_dim/P_dom"/>
</dbReference>
<reference evidence="6 7" key="1">
    <citation type="submission" date="2017-05" db="EMBL/GenBank/DDBJ databases">
        <title>Genomic insights into alkan degradation activity of Oleiphilus messinensis.</title>
        <authorList>
            <person name="Kozyavkin S.A."/>
            <person name="Slesarev A.I."/>
            <person name="Golyshin P.N."/>
            <person name="Korzhenkov A."/>
            <person name="Golyshina O.N."/>
            <person name="Toshchakov S.V."/>
        </authorList>
    </citation>
    <scope>NUCLEOTIDE SEQUENCE [LARGE SCALE GENOMIC DNA]</scope>
    <source>
        <strain evidence="6 7">ME102</strain>
    </source>
</reference>
<evidence type="ECO:0000256" key="3">
    <source>
        <dbReference type="ARBA" id="ARBA00022553"/>
    </source>
</evidence>
<dbReference type="RefSeq" id="WP_087463186.1">
    <property type="nucleotide sequence ID" value="NZ_CP021425.1"/>
</dbReference>
<dbReference type="CDD" id="cd00075">
    <property type="entry name" value="HATPase"/>
    <property type="match status" value="1"/>
</dbReference>
<dbReference type="OrthoDB" id="598113at2"/>
<dbReference type="SMART" id="SM00387">
    <property type="entry name" value="HATPase_c"/>
    <property type="match status" value="1"/>
</dbReference>
<dbReference type="Gene3D" id="3.30.565.10">
    <property type="entry name" value="Histidine kinase-like ATPase, C-terminal domain"/>
    <property type="match status" value="1"/>
</dbReference>
<evidence type="ECO:0000259" key="5">
    <source>
        <dbReference type="PROSITE" id="PS51833"/>
    </source>
</evidence>
<dbReference type="SUPFAM" id="SSF55781">
    <property type="entry name" value="GAF domain-like"/>
    <property type="match status" value="1"/>
</dbReference>
<evidence type="ECO:0000256" key="1">
    <source>
        <dbReference type="ARBA" id="ARBA00000085"/>
    </source>
</evidence>
<organism evidence="6 7">
    <name type="scientific">Oleiphilus messinensis</name>
    <dbReference type="NCBI Taxonomy" id="141451"/>
    <lineage>
        <taxon>Bacteria</taxon>
        <taxon>Pseudomonadati</taxon>
        <taxon>Pseudomonadota</taxon>
        <taxon>Gammaproteobacteria</taxon>
        <taxon>Oceanospirillales</taxon>
        <taxon>Oleiphilaceae</taxon>
        <taxon>Oleiphilus</taxon>
    </lineage>
</organism>
<dbReference type="GO" id="GO:0016787">
    <property type="term" value="F:hydrolase activity"/>
    <property type="evidence" value="ECO:0007669"/>
    <property type="project" value="UniProtKB-KW"/>
</dbReference>
<dbReference type="InterPro" id="IPR005467">
    <property type="entry name" value="His_kinase_dom"/>
</dbReference>
<dbReference type="InterPro" id="IPR003018">
    <property type="entry name" value="GAF"/>
</dbReference>
<feature type="domain" description="Histidine kinase" evidence="4">
    <location>
        <begin position="499"/>
        <end position="712"/>
    </location>
</feature>
<dbReference type="PROSITE" id="PS51833">
    <property type="entry name" value="HDOD"/>
    <property type="match status" value="1"/>
</dbReference>
<keyword evidence="6" id="KW-0378">Hydrolase</keyword>
<dbReference type="EMBL" id="CP021425">
    <property type="protein sequence ID" value="ARU58402.1"/>
    <property type="molecule type" value="Genomic_DNA"/>
</dbReference>
<keyword evidence="3" id="KW-0597">Phosphoprotein</keyword>
<gene>
    <name evidence="6" type="ORF">OLMES_4406</name>
</gene>
<dbReference type="EC" id="2.7.13.3" evidence="2"/>
<dbReference type="PANTHER" id="PTHR33525">
    <property type="match status" value="1"/>
</dbReference>
<evidence type="ECO:0000313" key="6">
    <source>
        <dbReference type="EMBL" id="ARU58402.1"/>
    </source>
</evidence>
<proteinExistence type="predicted"/>
<keyword evidence="6" id="KW-0808">Transferase</keyword>
<dbReference type="KEGG" id="ome:OLMES_4406"/>
<dbReference type="Pfam" id="PF02518">
    <property type="entry name" value="HATPase_c"/>
    <property type="match status" value="1"/>
</dbReference>
<dbReference type="InterPro" id="IPR052340">
    <property type="entry name" value="RNase_Y/CdgJ"/>
</dbReference>
<protein>
    <recommendedName>
        <fullName evidence="2">histidine kinase</fullName>
        <ecNumber evidence="2">2.7.13.3</ecNumber>
    </recommendedName>
</protein>
<dbReference type="Proteomes" id="UP000196027">
    <property type="component" value="Chromosome"/>
</dbReference>
<dbReference type="Gene3D" id="1.10.287.130">
    <property type="match status" value="1"/>
</dbReference>
<dbReference type="PROSITE" id="PS50109">
    <property type="entry name" value="HIS_KIN"/>
    <property type="match status" value="1"/>
</dbReference>
<dbReference type="Gene3D" id="3.30.450.40">
    <property type="match status" value="1"/>
</dbReference>
<keyword evidence="7" id="KW-1185">Reference proteome</keyword>
<dbReference type="Pfam" id="PF01590">
    <property type="entry name" value="GAF"/>
    <property type="match status" value="1"/>
</dbReference>
<dbReference type="InterPro" id="IPR036097">
    <property type="entry name" value="HisK_dim/P_sf"/>
</dbReference>
<dbReference type="PRINTS" id="PR00344">
    <property type="entry name" value="BCTRLSENSOR"/>
</dbReference>
<dbReference type="Pfam" id="PF00512">
    <property type="entry name" value="HisKA"/>
    <property type="match status" value="1"/>
</dbReference>
<sequence>MKRHSHTDHGDLQVGKLPSLPHVLVELLHCCQQDSATFQSIADIISKDVAITARVISMANSPFYYRGQTINSIEKALFLLGLDTVKTIVITASVQQFFSSFNTTRIQYLKQFWAKSLFCALMARTLAKLTAYAQPEEAYLTGLLLNLGELVLGSNYADQYRQVQDLIADNPRDKQIELENELFMTNHCEVGAWLSQEWGLSEFTGDAIRYHHSPLDTVLDAHPLVKILYLSNQCATQLMLSSGFAENPLDSFGEADNACYEAADQLFDLTASLTHEIALQVHTEVSKVAESMGISLEDNGGQDDSKRIRLAEQVRNIGLIQSTSLYFQNAHTEADFLLQLKETSDLLFGFKNAMLFQLDSAGAHLSAVKSSTDNQDIRIVLQANRSLVATAAMEQKILSSVDQSVFSGPLPVVDQQLIRRTQSPEMVCVPLLFSEQLVGVLVMGHSSSPAAGTERLLQLFAAQVAQYWQQVKVHGEDFERGTKAPSQAELSEYKNRVNETVHEANNPLTIIRNYLQALSHKLGNDHDIQNDLDIIKEEIDRTGQIIMRLKDLNEVQKHEAKQVDINGEIRSLAQLYESSLFLTRNIQCQLKLDNAITPQQTNRNSVRQILTNLLKNSAEALQDGGLVTITTTGHVNVNGKQFLEVLISDNGPGIPDTIMKQIFNPVSSTKGKHHSGLGLSITRNLVTELDGSIRCRSTREGTEFQILIPDTAES</sequence>
<name>A0A1Y0ICX0_9GAMM</name>
<keyword evidence="6" id="KW-0418">Kinase</keyword>
<dbReference type="SUPFAM" id="SSF47384">
    <property type="entry name" value="Homodimeric domain of signal transducing histidine kinase"/>
    <property type="match status" value="1"/>
</dbReference>
<dbReference type="InterPro" id="IPR029016">
    <property type="entry name" value="GAF-like_dom_sf"/>
</dbReference>